<dbReference type="HOGENOM" id="CLU_2496870_0_0_9"/>
<dbReference type="AlphaFoldDB" id="K4LFF4"/>
<organism evidence="1 2">
    <name type="scientific">Thermacetogenium phaeum (strain ATCC BAA-254 / DSM 26808 / PB)</name>
    <dbReference type="NCBI Taxonomy" id="1089553"/>
    <lineage>
        <taxon>Bacteria</taxon>
        <taxon>Bacillati</taxon>
        <taxon>Bacillota</taxon>
        <taxon>Clostridia</taxon>
        <taxon>Thermoanaerobacterales</taxon>
        <taxon>Thermoanaerobacteraceae</taxon>
        <taxon>Thermacetogenium</taxon>
    </lineage>
</organism>
<evidence type="ECO:0000313" key="1">
    <source>
        <dbReference type="EMBL" id="AFV11593.1"/>
    </source>
</evidence>
<keyword evidence="2" id="KW-1185">Reference proteome</keyword>
<gene>
    <name evidence="1" type="ordered locus">Tph_c13770</name>
</gene>
<name>K4LFF4_THEPS</name>
<evidence type="ECO:0000313" key="2">
    <source>
        <dbReference type="Proteomes" id="UP000000467"/>
    </source>
</evidence>
<protein>
    <submittedName>
        <fullName evidence="1">Aluminum resistance protein</fullName>
    </submittedName>
</protein>
<dbReference type="Proteomes" id="UP000000467">
    <property type="component" value="Chromosome"/>
</dbReference>
<reference evidence="1 2" key="1">
    <citation type="journal article" date="2012" name="BMC Genomics">
        <title>Genome-guided analysis of physiological and morphological traits of the fermentative acetate oxidizer Thermacetogenium phaeum.</title>
        <authorList>
            <person name="Oehler D."/>
            <person name="Poehlein A."/>
            <person name="Leimbach A."/>
            <person name="Muller N."/>
            <person name="Daniel R."/>
            <person name="Gottschalk G."/>
            <person name="Schink B."/>
        </authorList>
    </citation>
    <scope>NUCLEOTIDE SEQUENCE [LARGE SCALE GENOMIC DNA]</scope>
    <source>
        <strain evidence="2">ATCC BAA-254 / DSM 26808 / PB</strain>
    </source>
</reference>
<dbReference type="STRING" id="1089553.Tph_c13770"/>
<proteinExistence type="predicted"/>
<dbReference type="KEGG" id="tpz:Tph_c13770"/>
<sequence length="86" mass="10072">MSTKLCTAYYTIFYLLYKNKNQSMYGMTSLITGEKPEVQRREAILQNHPRIEHLLSSLQDPYESVGVRQASLEKNDIGWPHRGIRR</sequence>
<dbReference type="EMBL" id="CP003732">
    <property type="protein sequence ID" value="AFV11593.1"/>
    <property type="molecule type" value="Genomic_DNA"/>
</dbReference>
<accession>K4LFF4</accession>